<dbReference type="Pfam" id="PF13176">
    <property type="entry name" value="TPR_7"/>
    <property type="match status" value="1"/>
</dbReference>
<organism evidence="4 5">
    <name type="scientific">Ciona savignyi</name>
    <name type="common">Pacific transparent sea squirt</name>
    <dbReference type="NCBI Taxonomy" id="51511"/>
    <lineage>
        <taxon>Eukaryota</taxon>
        <taxon>Metazoa</taxon>
        <taxon>Chordata</taxon>
        <taxon>Tunicata</taxon>
        <taxon>Ascidiacea</taxon>
        <taxon>Phlebobranchia</taxon>
        <taxon>Cionidae</taxon>
        <taxon>Ciona</taxon>
    </lineage>
</organism>
<dbReference type="GO" id="GO:0000132">
    <property type="term" value="P:establishment of mitotic spindle orientation"/>
    <property type="evidence" value="ECO:0007669"/>
    <property type="project" value="TreeGrafter"/>
</dbReference>
<dbReference type="InterPro" id="IPR052386">
    <property type="entry name" value="GPSM"/>
</dbReference>
<comment type="subcellular location">
    <subcellularLocation>
        <location evidence="1">Cytoplasm</location>
    </subcellularLocation>
</comment>
<evidence type="ECO:0000256" key="2">
    <source>
        <dbReference type="ARBA" id="ARBA00022490"/>
    </source>
</evidence>
<dbReference type="eggNOG" id="KOG1130">
    <property type="taxonomic scope" value="Eukaryota"/>
</dbReference>
<evidence type="ECO:0000256" key="1">
    <source>
        <dbReference type="ARBA" id="ARBA00004496"/>
    </source>
</evidence>
<dbReference type="GO" id="GO:0001965">
    <property type="term" value="F:G-protein alpha-subunit binding"/>
    <property type="evidence" value="ECO:0007669"/>
    <property type="project" value="TreeGrafter"/>
</dbReference>
<evidence type="ECO:0000313" key="5">
    <source>
        <dbReference type="Proteomes" id="UP000007875"/>
    </source>
</evidence>
<proteinExistence type="predicted"/>
<keyword evidence="2" id="KW-0963">Cytoplasm</keyword>
<dbReference type="GO" id="GO:0005938">
    <property type="term" value="C:cell cortex"/>
    <property type="evidence" value="ECO:0007669"/>
    <property type="project" value="TreeGrafter"/>
</dbReference>
<dbReference type="AlphaFoldDB" id="H2YC31"/>
<evidence type="ECO:0000256" key="3">
    <source>
        <dbReference type="ARBA" id="ARBA00022737"/>
    </source>
</evidence>
<dbReference type="SUPFAM" id="SSF48452">
    <property type="entry name" value="TPR-like"/>
    <property type="match status" value="1"/>
</dbReference>
<dbReference type="GO" id="GO:0005092">
    <property type="term" value="F:GDP-dissociation inhibitor activity"/>
    <property type="evidence" value="ECO:0007669"/>
    <property type="project" value="TreeGrafter"/>
</dbReference>
<dbReference type="InParanoid" id="H2YC31"/>
<dbReference type="HOGENOM" id="CLU_112275_0_0_1"/>
<keyword evidence="5" id="KW-1185">Reference proteome</keyword>
<dbReference type="InterPro" id="IPR011990">
    <property type="entry name" value="TPR-like_helical_dom_sf"/>
</dbReference>
<accession>H2YC31</accession>
<name>H2YC31_CIOSA</name>
<sequence length="187" mass="20717">MASKLQSTCFELATEGERLCKLGDYMNAVQYLEAAVTQGTDDVNMLSAIYMQLGNAYIYLGEFMKAAQYHQHDRTLARTIEDLEGEAKASSNLSNTLKLMGRFDEAIVCCQRHLEIAKETANKVGEAKAVYNLANIYHVKAKQKCKSTAGLDKVDPNIAADLKMAIKLYEQNLALVRSLNDRAAQGK</sequence>
<reference evidence="5" key="1">
    <citation type="submission" date="2003-08" db="EMBL/GenBank/DDBJ databases">
        <authorList>
            <person name="Birren B."/>
            <person name="Nusbaum C."/>
            <person name="Abebe A."/>
            <person name="Abouelleil A."/>
            <person name="Adekoya E."/>
            <person name="Ait-zahra M."/>
            <person name="Allen N."/>
            <person name="Allen T."/>
            <person name="An P."/>
            <person name="Anderson M."/>
            <person name="Anderson S."/>
            <person name="Arachchi H."/>
            <person name="Armbruster J."/>
            <person name="Bachantsang P."/>
            <person name="Baldwin J."/>
            <person name="Barry A."/>
            <person name="Bayul T."/>
            <person name="Blitshsteyn B."/>
            <person name="Bloom T."/>
            <person name="Blye J."/>
            <person name="Boguslavskiy L."/>
            <person name="Borowsky M."/>
            <person name="Boukhgalter B."/>
            <person name="Brunache A."/>
            <person name="Butler J."/>
            <person name="Calixte N."/>
            <person name="Calvo S."/>
            <person name="Camarata J."/>
            <person name="Campo K."/>
            <person name="Chang J."/>
            <person name="Cheshatsang Y."/>
            <person name="Citroen M."/>
            <person name="Collymore A."/>
            <person name="Considine T."/>
            <person name="Cook A."/>
            <person name="Cooke P."/>
            <person name="Corum B."/>
            <person name="Cuomo C."/>
            <person name="David R."/>
            <person name="Dawoe T."/>
            <person name="Degray S."/>
            <person name="Dodge S."/>
            <person name="Dooley K."/>
            <person name="Dorje P."/>
            <person name="Dorjee K."/>
            <person name="Dorris L."/>
            <person name="Duffey N."/>
            <person name="Dupes A."/>
            <person name="Elkins T."/>
            <person name="Engels R."/>
            <person name="Erickson J."/>
            <person name="Farina A."/>
            <person name="Faro S."/>
            <person name="Ferreira P."/>
            <person name="Fischer H."/>
            <person name="Fitzgerald M."/>
            <person name="Foley K."/>
            <person name="Gage D."/>
            <person name="Galagan J."/>
            <person name="Gearin G."/>
            <person name="Gnerre S."/>
            <person name="Gnirke A."/>
            <person name="Goyette A."/>
            <person name="Graham J."/>
            <person name="Grandbois E."/>
            <person name="Gyaltsen K."/>
            <person name="Hafez N."/>
            <person name="Hagopian D."/>
            <person name="Hagos B."/>
            <person name="Hall J."/>
            <person name="Hatcher B."/>
            <person name="Heller A."/>
            <person name="Higgins H."/>
            <person name="Honan T."/>
            <person name="Horn A."/>
            <person name="Houde N."/>
            <person name="Hughes L."/>
            <person name="Hulme W."/>
            <person name="Husby E."/>
            <person name="Iliev I."/>
            <person name="Jaffe D."/>
            <person name="Jones C."/>
            <person name="Kamal M."/>
            <person name="Kamat A."/>
            <person name="Kamvysselis M."/>
            <person name="Karlsson E."/>
            <person name="Kells C."/>
            <person name="Kieu A."/>
            <person name="Kisner P."/>
            <person name="Kodira C."/>
            <person name="Kulbokas E."/>
            <person name="Labutti K."/>
            <person name="Lama D."/>
            <person name="Landers T."/>
            <person name="Leger J."/>
            <person name="Levine S."/>
            <person name="Lewis D."/>
            <person name="Lewis T."/>
            <person name="Lindblad-toh K."/>
            <person name="Liu X."/>
            <person name="Lokyitsang T."/>
            <person name="Lokyitsang Y."/>
            <person name="Lucien O."/>
            <person name="Lui A."/>
            <person name="Ma L.J."/>
            <person name="Mabbitt R."/>
            <person name="Macdonald J."/>
            <person name="Maclean C."/>
            <person name="Major J."/>
            <person name="Manning J."/>
            <person name="Marabella R."/>
            <person name="Maru K."/>
            <person name="Matthews C."/>
            <person name="Mauceli E."/>
            <person name="Mccarthy M."/>
            <person name="Mcdonough S."/>
            <person name="Mcghee T."/>
            <person name="Meldrim J."/>
            <person name="Meneus L."/>
            <person name="Mesirov J."/>
            <person name="Mihalev A."/>
            <person name="Mihova T."/>
            <person name="Mikkelsen T."/>
            <person name="Mlenga V."/>
            <person name="Moru K."/>
            <person name="Mozes J."/>
            <person name="Mulrain L."/>
            <person name="Munson G."/>
            <person name="Naylor J."/>
            <person name="Newes C."/>
            <person name="Nguyen C."/>
            <person name="Nguyen N."/>
            <person name="Nguyen T."/>
            <person name="Nicol R."/>
            <person name="Nielsen C."/>
            <person name="Nizzari M."/>
            <person name="Norbu C."/>
            <person name="Norbu N."/>
            <person name="O'donnell P."/>
            <person name="Okoawo O."/>
            <person name="O'leary S."/>
            <person name="Omotosho B."/>
            <person name="O'neill K."/>
            <person name="Osman S."/>
            <person name="Parker S."/>
            <person name="Perrin D."/>
            <person name="Phunkhang P."/>
            <person name="Piqani B."/>
            <person name="Purcell S."/>
            <person name="Rachupka T."/>
            <person name="Ramasamy U."/>
            <person name="Rameau R."/>
            <person name="Ray V."/>
            <person name="Raymond C."/>
            <person name="Retta R."/>
            <person name="Richardson S."/>
            <person name="Rise C."/>
            <person name="Rodriguez J."/>
            <person name="Rogers J."/>
            <person name="Rogov P."/>
            <person name="Rutman M."/>
            <person name="Schupbach R."/>
            <person name="Seaman C."/>
            <person name="Settipalli S."/>
            <person name="Sharpe T."/>
            <person name="Sheridan J."/>
            <person name="Sherpa N."/>
            <person name="Shi J."/>
            <person name="Smirnov S."/>
            <person name="Smith C."/>
            <person name="Sougnez C."/>
            <person name="Spencer B."/>
            <person name="Stalker J."/>
            <person name="Stange-thomann N."/>
            <person name="Stavropoulos S."/>
            <person name="Stetson K."/>
            <person name="Stone C."/>
            <person name="Stone S."/>
            <person name="Stubbs M."/>
            <person name="Talamas J."/>
            <person name="Tchuinga P."/>
            <person name="Tenzing P."/>
            <person name="Tesfaye S."/>
            <person name="Theodore J."/>
            <person name="Thoulutsang Y."/>
            <person name="Topham K."/>
            <person name="Towey S."/>
            <person name="Tsamla T."/>
            <person name="Tsomo N."/>
            <person name="Vallee D."/>
            <person name="Vassiliev H."/>
            <person name="Venkataraman V."/>
            <person name="Vinson J."/>
            <person name="Vo A."/>
            <person name="Wade C."/>
            <person name="Wang S."/>
            <person name="Wangchuk T."/>
            <person name="Wangdi T."/>
            <person name="Whittaker C."/>
            <person name="Wilkinson J."/>
            <person name="Wu Y."/>
            <person name="Wyman D."/>
            <person name="Yadav S."/>
            <person name="Yang S."/>
            <person name="Yang X."/>
            <person name="Yeager S."/>
            <person name="Yee E."/>
            <person name="Young G."/>
            <person name="Zainoun J."/>
            <person name="Zembeck L."/>
            <person name="Zimmer A."/>
            <person name="Zody M."/>
            <person name="Lander E."/>
        </authorList>
    </citation>
    <scope>NUCLEOTIDE SEQUENCE [LARGE SCALE GENOMIC DNA]</scope>
</reference>
<dbReference type="STRING" id="51511.ENSCSAVP00000002879"/>
<evidence type="ECO:0000313" key="4">
    <source>
        <dbReference type="Ensembl" id="ENSCSAVP00000002879.1"/>
    </source>
</evidence>
<dbReference type="SMART" id="SM00028">
    <property type="entry name" value="TPR"/>
    <property type="match status" value="2"/>
</dbReference>
<protein>
    <submittedName>
        <fullName evidence="4">Uncharacterized protein</fullName>
    </submittedName>
</protein>
<reference evidence="4" key="3">
    <citation type="submission" date="2025-09" db="UniProtKB">
        <authorList>
            <consortium name="Ensembl"/>
        </authorList>
    </citation>
    <scope>IDENTIFICATION</scope>
</reference>
<dbReference type="Gene3D" id="1.25.40.10">
    <property type="entry name" value="Tetratricopeptide repeat domain"/>
    <property type="match status" value="1"/>
</dbReference>
<dbReference type="Proteomes" id="UP000007875">
    <property type="component" value="Unassembled WGS sequence"/>
</dbReference>
<keyword evidence="3" id="KW-0677">Repeat</keyword>
<dbReference type="PANTHER" id="PTHR45954">
    <property type="entry name" value="LD33695P"/>
    <property type="match status" value="1"/>
</dbReference>
<reference evidence="4" key="2">
    <citation type="submission" date="2025-08" db="UniProtKB">
        <authorList>
            <consortium name="Ensembl"/>
        </authorList>
    </citation>
    <scope>IDENTIFICATION</scope>
</reference>
<dbReference type="InterPro" id="IPR019734">
    <property type="entry name" value="TPR_rpt"/>
</dbReference>
<dbReference type="Ensembl" id="ENSCSAVT00000002923.1">
    <property type="protein sequence ID" value="ENSCSAVP00000002879.1"/>
    <property type="gene ID" value="ENSCSAVG00000001715.1"/>
</dbReference>
<dbReference type="OMA" id="KGESACY"/>
<dbReference type="PANTHER" id="PTHR45954:SF1">
    <property type="entry name" value="LD33695P"/>
    <property type="match status" value="1"/>
</dbReference>
<dbReference type="GeneTree" id="ENSGT00940000154667"/>